<dbReference type="RefSeq" id="WP_180286752.1">
    <property type="nucleotide sequence ID" value="NZ_JABFDB010000049.1"/>
</dbReference>
<dbReference type="Pfam" id="PF04724">
    <property type="entry name" value="Glyco_transf_17"/>
    <property type="match status" value="1"/>
</dbReference>
<organism evidence="4 5">
    <name type="scientific">Azospirillum oleiclasticum</name>
    <dbReference type="NCBI Taxonomy" id="2735135"/>
    <lineage>
        <taxon>Bacteria</taxon>
        <taxon>Pseudomonadati</taxon>
        <taxon>Pseudomonadota</taxon>
        <taxon>Alphaproteobacteria</taxon>
        <taxon>Rhodospirillales</taxon>
        <taxon>Azospirillaceae</taxon>
        <taxon>Azospirillum</taxon>
    </lineage>
</organism>
<dbReference type="Pfam" id="PF13432">
    <property type="entry name" value="TPR_16"/>
    <property type="match status" value="1"/>
</dbReference>
<dbReference type="Gene3D" id="1.25.40.10">
    <property type="entry name" value="Tetratricopeptide repeat domain"/>
    <property type="match status" value="4"/>
</dbReference>
<dbReference type="EMBL" id="JABFDB010000049">
    <property type="protein sequence ID" value="NYZ24978.1"/>
    <property type="molecule type" value="Genomic_DNA"/>
</dbReference>
<reference evidence="4 5" key="1">
    <citation type="submission" date="2020-05" db="EMBL/GenBank/DDBJ databases">
        <title>Azospirillum oleiclasticum sp. nov, a nitrogen-fixing and heavy crude oil-emulsifying bacterium isolated from the crude oil of Yumen Oilfield.</title>
        <authorList>
            <person name="Wu D."/>
            <person name="Cai M."/>
            <person name="Zhang X."/>
        </authorList>
    </citation>
    <scope>NUCLEOTIDE SEQUENCE [LARGE SCALE GENOMIC DNA]</scope>
    <source>
        <strain evidence="4 5">ROY-1-1-2</strain>
    </source>
</reference>
<evidence type="ECO:0000313" key="5">
    <source>
        <dbReference type="Proteomes" id="UP000584642"/>
    </source>
</evidence>
<feature type="repeat" description="TPR" evidence="3">
    <location>
        <begin position="208"/>
        <end position="241"/>
    </location>
</feature>
<evidence type="ECO:0000256" key="1">
    <source>
        <dbReference type="ARBA" id="ARBA00022737"/>
    </source>
</evidence>
<dbReference type="PROSITE" id="PS50005">
    <property type="entry name" value="TPR"/>
    <property type="match status" value="4"/>
</dbReference>
<name>A0ABX2TMZ4_9PROT</name>
<dbReference type="InterPro" id="IPR050498">
    <property type="entry name" value="Ycf3"/>
</dbReference>
<gene>
    <name evidence="4" type="ORF">HND93_35190</name>
</gene>
<dbReference type="Pfam" id="PF13181">
    <property type="entry name" value="TPR_8"/>
    <property type="match status" value="1"/>
</dbReference>
<accession>A0ABX2TMZ4</accession>
<dbReference type="SUPFAM" id="SSF48452">
    <property type="entry name" value="TPR-like"/>
    <property type="match status" value="2"/>
</dbReference>
<proteinExistence type="predicted"/>
<feature type="repeat" description="TPR" evidence="3">
    <location>
        <begin position="276"/>
        <end position="309"/>
    </location>
</feature>
<dbReference type="PANTHER" id="PTHR44858:SF1">
    <property type="entry name" value="UDP-N-ACETYLGLUCOSAMINE--PEPTIDE N-ACETYLGLUCOSAMINYLTRANSFERASE SPINDLY-RELATED"/>
    <property type="match status" value="1"/>
</dbReference>
<evidence type="ECO:0000256" key="2">
    <source>
        <dbReference type="ARBA" id="ARBA00022803"/>
    </source>
</evidence>
<keyword evidence="5" id="KW-1185">Reference proteome</keyword>
<comment type="caution">
    <text evidence="4">The sequence shown here is derived from an EMBL/GenBank/DDBJ whole genome shotgun (WGS) entry which is preliminary data.</text>
</comment>
<dbReference type="Pfam" id="PF14559">
    <property type="entry name" value="TPR_19"/>
    <property type="match status" value="1"/>
</dbReference>
<dbReference type="SMART" id="SM00028">
    <property type="entry name" value="TPR"/>
    <property type="match status" value="9"/>
</dbReference>
<protein>
    <submittedName>
        <fullName evidence="4">Tetratricopeptide repeat protein</fullName>
    </submittedName>
</protein>
<dbReference type="Proteomes" id="UP000584642">
    <property type="component" value="Unassembled WGS sequence"/>
</dbReference>
<keyword evidence="2 3" id="KW-0802">TPR repeat</keyword>
<dbReference type="InterPro" id="IPR019734">
    <property type="entry name" value="TPR_rpt"/>
</dbReference>
<evidence type="ECO:0000313" key="4">
    <source>
        <dbReference type="EMBL" id="NYZ24978.1"/>
    </source>
</evidence>
<feature type="repeat" description="TPR" evidence="3">
    <location>
        <begin position="140"/>
        <end position="173"/>
    </location>
</feature>
<dbReference type="InterPro" id="IPR011990">
    <property type="entry name" value="TPR-like_helical_dom_sf"/>
</dbReference>
<sequence>MATVQETLSLAVRYHQSGRLAEAGGLYRCILDAQPDHPDALHLLGLILANAGNAVQAIELMRRAIDLDPAMAHARYNLGNALKGQGALAAAEEHYRGCLKLLPDFAPARGGLGVTLGALGRNEEAAAELRRACELAPTDPNVAIQLAGVLLKLGRIDEAIAAYDRVVALAPGNDRLHMTLAALRRQTNRLAEAADDLRQAAALNPGNAQAHDELGQILEALRVWDGAADAYGAALDLRPGDVALRLRNAKALRNAGRNNAALEAFTRAAELGVSDGEAHHQRALILREKGRLEEAADAFRAALTVQPNHAPAHFHLGLTLALLGRPGEAFADQAGYAGAFADRADALMAEGRLKDACAYYHESLLFRPGDAAVRGRLHDALARRRALCRPEAMTEKEHTDEWGNIALYEAMDLHNRALAADPRLVGVPPAPGAAPARMPRVFDAFTFYNELDLLELRLEELYDHVDAFVIVEAPWTFQGKPKPLVLTDNLARFARFADKIVHVVADGSPGPSPWDREKHQRDAILKGLEGRAEDGDVVFVTDVDEIPRPAAVDAIRRSPLLAGRLNRLSVDYYCGFVDFRCSYKWHKLISLPYGLLRAMGPDLARFMAIAKYGTLLYGCGWHFSWLGGIEKVIGKLRSYAHSEYTGLAEQDPAAIRAALRSGHGIFALMDGSHGYGGEFRAVPLDDGFPAALRRDPDRYRRLGWFYDDAPPP</sequence>
<keyword evidence="1" id="KW-0677">Repeat</keyword>
<evidence type="ECO:0000256" key="3">
    <source>
        <dbReference type="PROSITE-ProRule" id="PRU00339"/>
    </source>
</evidence>
<dbReference type="InterPro" id="IPR006813">
    <property type="entry name" value="Glyco_trans_17"/>
</dbReference>
<dbReference type="Pfam" id="PF13414">
    <property type="entry name" value="TPR_11"/>
    <property type="match status" value="1"/>
</dbReference>
<dbReference type="PANTHER" id="PTHR44858">
    <property type="entry name" value="TETRATRICOPEPTIDE REPEAT PROTEIN 6"/>
    <property type="match status" value="1"/>
</dbReference>
<feature type="repeat" description="TPR" evidence="3">
    <location>
        <begin position="38"/>
        <end position="71"/>
    </location>
</feature>